<dbReference type="RefSeq" id="WP_310865634.1">
    <property type="nucleotide sequence ID" value="NZ_JAVLSF010000009.1"/>
</dbReference>
<accession>A0AAJ2GRQ9</accession>
<sequence length="57" mass="6109">MSFFAAAFTYEAYNKAIEGAGWDDEPEAPAIGHNLPTDPFEALTPSGPSQLRGHARS</sequence>
<dbReference type="Proteomes" id="UP001268610">
    <property type="component" value="Unassembled WGS sequence"/>
</dbReference>
<feature type="region of interest" description="Disordered" evidence="1">
    <location>
        <begin position="21"/>
        <end position="57"/>
    </location>
</feature>
<dbReference type="EMBL" id="JAVLSF010000009">
    <property type="protein sequence ID" value="MDR9774457.1"/>
    <property type="molecule type" value="Genomic_DNA"/>
</dbReference>
<gene>
    <name evidence="2" type="ORF">RJJ65_17655</name>
</gene>
<reference evidence="2" key="1">
    <citation type="submission" date="2023-04" db="EMBL/GenBank/DDBJ databases">
        <title>Genomic characterization of faba bean (Vicia faba) microsymbionts in Mexican soils.</title>
        <authorList>
            <person name="Rivera Orduna F.N."/>
            <person name="Guevara-Luna J."/>
            <person name="Yan J."/>
            <person name="Arroyo-Herrera I."/>
            <person name="Li Y."/>
            <person name="Vasquez-Murrieta M.S."/>
            <person name="Wang E.T."/>
        </authorList>
    </citation>
    <scope>NUCLEOTIDE SEQUENCE</scope>
    <source>
        <strain evidence="2">CH26</strain>
    </source>
</reference>
<name>A0AAJ2GRQ9_9HYPH</name>
<protein>
    <submittedName>
        <fullName evidence="2">Uncharacterized protein</fullName>
    </submittedName>
</protein>
<organism evidence="2 3">
    <name type="scientific">Rhizobium hidalgonense</name>
    <dbReference type="NCBI Taxonomy" id="1538159"/>
    <lineage>
        <taxon>Bacteria</taxon>
        <taxon>Pseudomonadati</taxon>
        <taxon>Pseudomonadota</taxon>
        <taxon>Alphaproteobacteria</taxon>
        <taxon>Hyphomicrobiales</taxon>
        <taxon>Rhizobiaceae</taxon>
        <taxon>Rhizobium/Agrobacterium group</taxon>
        <taxon>Rhizobium</taxon>
    </lineage>
</organism>
<evidence type="ECO:0000313" key="2">
    <source>
        <dbReference type="EMBL" id="MDR9774457.1"/>
    </source>
</evidence>
<comment type="caution">
    <text evidence="2">The sequence shown here is derived from an EMBL/GenBank/DDBJ whole genome shotgun (WGS) entry which is preliminary data.</text>
</comment>
<dbReference type="AlphaFoldDB" id="A0AAJ2GRQ9"/>
<evidence type="ECO:0000313" key="3">
    <source>
        <dbReference type="Proteomes" id="UP001268610"/>
    </source>
</evidence>
<proteinExistence type="predicted"/>
<evidence type="ECO:0000256" key="1">
    <source>
        <dbReference type="SAM" id="MobiDB-lite"/>
    </source>
</evidence>